<protein>
    <submittedName>
        <fullName evidence="3">Uncharacterized protein</fullName>
    </submittedName>
</protein>
<feature type="signal peptide" evidence="1">
    <location>
        <begin position="1"/>
        <end position="20"/>
    </location>
</feature>
<dbReference type="WBParaSite" id="ALUE_0000044401-mRNA-1">
    <property type="protein sequence ID" value="ALUE_0000044401-mRNA-1"/>
    <property type="gene ID" value="ALUE_0000044401"/>
</dbReference>
<keyword evidence="2" id="KW-1185">Reference proteome</keyword>
<feature type="chain" id="PRO_5005656358" evidence="1">
    <location>
        <begin position="21"/>
        <end position="57"/>
    </location>
</feature>
<accession>A0A0M3HFZ9</accession>
<evidence type="ECO:0000313" key="3">
    <source>
        <dbReference type="WBParaSite" id="ALUE_0000044401-mRNA-1"/>
    </source>
</evidence>
<evidence type="ECO:0000313" key="2">
    <source>
        <dbReference type="Proteomes" id="UP000036681"/>
    </source>
</evidence>
<sequence>MRAPLLFILALLCAIAIVRCDEEVKEEKAVEEKVEQQEQTGNIGCIYLIDQANNIGE</sequence>
<name>A0A0M3HFZ9_ASCLU</name>
<proteinExistence type="predicted"/>
<dbReference type="AlphaFoldDB" id="A0A0M3HFZ9"/>
<evidence type="ECO:0000256" key="1">
    <source>
        <dbReference type="SAM" id="SignalP"/>
    </source>
</evidence>
<organism evidence="2 3">
    <name type="scientific">Ascaris lumbricoides</name>
    <name type="common">Giant roundworm</name>
    <dbReference type="NCBI Taxonomy" id="6252"/>
    <lineage>
        <taxon>Eukaryota</taxon>
        <taxon>Metazoa</taxon>
        <taxon>Ecdysozoa</taxon>
        <taxon>Nematoda</taxon>
        <taxon>Chromadorea</taxon>
        <taxon>Rhabditida</taxon>
        <taxon>Spirurina</taxon>
        <taxon>Ascaridomorpha</taxon>
        <taxon>Ascaridoidea</taxon>
        <taxon>Ascarididae</taxon>
        <taxon>Ascaris</taxon>
    </lineage>
</organism>
<dbReference type="Proteomes" id="UP000036681">
    <property type="component" value="Unplaced"/>
</dbReference>
<reference evidence="3" key="1">
    <citation type="submission" date="2017-02" db="UniProtKB">
        <authorList>
            <consortium name="WormBaseParasite"/>
        </authorList>
    </citation>
    <scope>IDENTIFICATION</scope>
</reference>
<keyword evidence="1" id="KW-0732">Signal</keyword>